<keyword evidence="2" id="KW-1185">Reference proteome</keyword>
<name>A0A1C3Z287_9BACT</name>
<organism evidence="1 2">
    <name type="scientific">Chitinophaga costaii</name>
    <dbReference type="NCBI Taxonomy" id="1335309"/>
    <lineage>
        <taxon>Bacteria</taxon>
        <taxon>Pseudomonadati</taxon>
        <taxon>Bacteroidota</taxon>
        <taxon>Chitinophagia</taxon>
        <taxon>Chitinophagales</taxon>
        <taxon>Chitinophagaceae</taxon>
        <taxon>Chitinophaga</taxon>
    </lineage>
</organism>
<protein>
    <submittedName>
        <fullName evidence="1">Uncharacterized protein</fullName>
    </submittedName>
</protein>
<dbReference type="Proteomes" id="UP000242818">
    <property type="component" value="Unassembled WGS sequence"/>
</dbReference>
<dbReference type="EMBL" id="FMAR01000001">
    <property type="protein sequence ID" value="SCB76388.1"/>
    <property type="molecule type" value="Genomic_DNA"/>
</dbReference>
<reference evidence="1 2" key="1">
    <citation type="submission" date="2016-08" db="EMBL/GenBank/DDBJ databases">
        <authorList>
            <person name="Seilhamer J.J."/>
        </authorList>
    </citation>
    <scope>NUCLEOTIDE SEQUENCE [LARGE SCALE GENOMIC DNA]</scope>
    <source>
        <strain evidence="1 2">A37T2</strain>
    </source>
</reference>
<evidence type="ECO:0000313" key="2">
    <source>
        <dbReference type="Proteomes" id="UP000242818"/>
    </source>
</evidence>
<accession>A0A1C3Z287</accession>
<proteinExistence type="predicted"/>
<dbReference type="AlphaFoldDB" id="A0A1C3Z287"/>
<evidence type="ECO:0000313" key="1">
    <source>
        <dbReference type="EMBL" id="SCB76388.1"/>
    </source>
</evidence>
<dbReference type="STRING" id="1335309.GA0116948_101205"/>
<sequence length="76" mass="8803">MHYWGKDIDDHDDDRDQQLPFKTMDAHSVPHSFVPLSKAIVLHYHDAPFISVNYPVTKDNYLPDPATNSLFRPPRA</sequence>
<gene>
    <name evidence="1" type="ORF">GA0116948_101205</name>
</gene>